<dbReference type="PANTHER" id="PTHR35046:SF9">
    <property type="entry name" value="RNA-DIRECTED DNA POLYMERASE"/>
    <property type="match status" value="1"/>
</dbReference>
<dbReference type="InterPro" id="IPR056924">
    <property type="entry name" value="SH3_Tf2-1"/>
</dbReference>
<gene>
    <name evidence="2" type="ORF">CR513_41497</name>
</gene>
<protein>
    <recommendedName>
        <fullName evidence="1">Tf2-1-like SH3-like domain-containing protein</fullName>
    </recommendedName>
</protein>
<feature type="non-terminal residue" evidence="2">
    <location>
        <position position="1"/>
    </location>
</feature>
<dbReference type="SUPFAM" id="SSF53098">
    <property type="entry name" value="Ribonuclease H-like"/>
    <property type="match status" value="1"/>
</dbReference>
<dbReference type="EMBL" id="QJKJ01008918">
    <property type="protein sequence ID" value="RDX78249.1"/>
    <property type="molecule type" value="Genomic_DNA"/>
</dbReference>
<evidence type="ECO:0000259" key="1">
    <source>
        <dbReference type="Pfam" id="PF24626"/>
    </source>
</evidence>
<dbReference type="GO" id="GO:0003676">
    <property type="term" value="F:nucleic acid binding"/>
    <property type="evidence" value="ECO:0007669"/>
    <property type="project" value="InterPro"/>
</dbReference>
<comment type="caution">
    <text evidence="2">The sequence shown here is derived from an EMBL/GenBank/DDBJ whole genome shotgun (WGS) entry which is preliminary data.</text>
</comment>
<dbReference type="OrthoDB" id="1935586at2759"/>
<keyword evidence="3" id="KW-1185">Reference proteome</keyword>
<dbReference type="InterPro" id="IPR036397">
    <property type="entry name" value="RNaseH_sf"/>
</dbReference>
<sequence>MKRDVHNMCGKCLVCKYSKSKISIDFILGLPRSKLGKDSIFVVVDRFSRMVHFILRHKTNDACIIANLFFRAVVRLHGLPRTIELQVSWSLFENLMEQTRNKASLLNNTNGQTEVTNRTLTQLLRCFIVNSTTTHTLFELVYDFNHITSLDLLPFLSINSMINCDGVTKAKFVKDLHANVKSHIDKKVEQFAEKANKRKIQKVFNEGDLVWVHLRKEKFPNLRKSKLFPRGDGSFKIIKKISVNVYILKMSPTYEESHTLNVSSLSSFLGNLDSNLRANSFKEGEFDKDLGSLQDTQVKTKKATIGSALGSRISQELGQLRPRPKSKTHFIHCIGFFHAYSIPRSHLASIRFRVCITFGWHLGPLDDPYKCTIDQRH</sequence>
<organism evidence="2 3">
    <name type="scientific">Mucuna pruriens</name>
    <name type="common">Velvet bean</name>
    <name type="synonym">Dolichos pruriens</name>
    <dbReference type="NCBI Taxonomy" id="157652"/>
    <lineage>
        <taxon>Eukaryota</taxon>
        <taxon>Viridiplantae</taxon>
        <taxon>Streptophyta</taxon>
        <taxon>Embryophyta</taxon>
        <taxon>Tracheophyta</taxon>
        <taxon>Spermatophyta</taxon>
        <taxon>Magnoliopsida</taxon>
        <taxon>eudicotyledons</taxon>
        <taxon>Gunneridae</taxon>
        <taxon>Pentapetalae</taxon>
        <taxon>rosids</taxon>
        <taxon>fabids</taxon>
        <taxon>Fabales</taxon>
        <taxon>Fabaceae</taxon>
        <taxon>Papilionoideae</taxon>
        <taxon>50 kb inversion clade</taxon>
        <taxon>NPAAA clade</taxon>
        <taxon>indigoferoid/millettioid clade</taxon>
        <taxon>Phaseoleae</taxon>
        <taxon>Mucuna</taxon>
    </lineage>
</organism>
<dbReference type="Proteomes" id="UP000257109">
    <property type="component" value="Unassembled WGS sequence"/>
</dbReference>
<name>A0A371FIW7_MUCPR</name>
<accession>A0A371FIW7</accession>
<reference evidence="2" key="1">
    <citation type="submission" date="2018-05" db="EMBL/GenBank/DDBJ databases">
        <title>Draft genome of Mucuna pruriens seed.</title>
        <authorList>
            <person name="Nnadi N.E."/>
            <person name="Vos R."/>
            <person name="Hasami M.H."/>
            <person name="Devisetty U.K."/>
            <person name="Aguiy J.C."/>
        </authorList>
    </citation>
    <scope>NUCLEOTIDE SEQUENCE [LARGE SCALE GENOMIC DNA]</scope>
    <source>
        <strain evidence="2">JCA_2017</strain>
    </source>
</reference>
<evidence type="ECO:0000313" key="3">
    <source>
        <dbReference type="Proteomes" id="UP000257109"/>
    </source>
</evidence>
<dbReference type="Pfam" id="PF24626">
    <property type="entry name" value="SH3_Tf2-1"/>
    <property type="match status" value="1"/>
</dbReference>
<evidence type="ECO:0000313" key="2">
    <source>
        <dbReference type="EMBL" id="RDX78249.1"/>
    </source>
</evidence>
<proteinExistence type="predicted"/>
<dbReference type="STRING" id="157652.A0A371FIW7"/>
<dbReference type="InterPro" id="IPR012337">
    <property type="entry name" value="RNaseH-like_sf"/>
</dbReference>
<feature type="domain" description="Tf2-1-like SH3-like" evidence="1">
    <location>
        <begin position="207"/>
        <end position="268"/>
    </location>
</feature>
<dbReference type="Gene3D" id="3.30.420.10">
    <property type="entry name" value="Ribonuclease H-like superfamily/Ribonuclease H"/>
    <property type="match status" value="1"/>
</dbReference>
<dbReference type="AlphaFoldDB" id="A0A371FIW7"/>
<dbReference type="PANTHER" id="PTHR35046">
    <property type="entry name" value="ZINC KNUCKLE (CCHC-TYPE) FAMILY PROTEIN"/>
    <property type="match status" value="1"/>
</dbReference>